<dbReference type="EMBL" id="BRYB01001673">
    <property type="protein sequence ID" value="GMI30820.1"/>
    <property type="molecule type" value="Genomic_DNA"/>
</dbReference>
<dbReference type="InterPro" id="IPR004364">
    <property type="entry name" value="Aa-tRNA-synt_II"/>
</dbReference>
<keyword evidence="6" id="KW-0547">Nucleotide-binding</keyword>
<sequence>MFSGDTSDPSDLSPAAVAAARERRKESKASAKLAKSAKRSAAAAEAAAAAALAARPLPFAASPPARPWGDYGLIRSSTRSSRVYSPVAALPSLEGQAALVRARVHSVRSKGGGSFLVLREAGTLDTVQAAHFKKSDAEHGGDVARYIAGLPAESIVDVEGVVVPAQVRSCTLSTHELAVSSIHAVSRASPPPFTVEDAARSSEVVEASQATERPFPRLGQELRLDSRWLDLRTPSSSSILRVRSAVCQLFREALYAEGFAEIQTPKLLPGESESGAGVFRTDYFGSPACLAQSPQLHKQMCISGDAGRVFEVGPVFRAENSNTRRHLCEFTGLDFEMEIKESYEEALEVAHGTFKHIFEGLETRWARDLSAIRSQYPSSPVLVTDDPCVLHWREGQEILAEEGFDMGDGMQDLTGKQELALGRVVREKYGTDFFILHKYPASIRPFYTMKCPDDPNYSNSYDMFIRGLEISSGAQRCHDVGMLVENIEAKGIEDWEGSLGKYVDSFRHGISPHAGAGIGLERVVFLFLGLDNVRKATIFPRDPNRIKP</sequence>
<keyword evidence="9" id="KW-0030">Aminoacyl-tRNA synthetase</keyword>
<dbReference type="PROSITE" id="PS50862">
    <property type="entry name" value="AA_TRNA_LIGASE_II"/>
    <property type="match status" value="1"/>
</dbReference>
<evidence type="ECO:0000313" key="13">
    <source>
        <dbReference type="EMBL" id="GMI30820.1"/>
    </source>
</evidence>
<dbReference type="EC" id="6.1.1.12" evidence="3"/>
<keyword evidence="14" id="KW-1185">Reference proteome</keyword>
<keyword evidence="7" id="KW-0067">ATP-binding</keyword>
<feature type="region of interest" description="Disordered" evidence="11">
    <location>
        <begin position="1"/>
        <end position="33"/>
    </location>
</feature>
<dbReference type="NCBIfam" id="NF003483">
    <property type="entry name" value="PRK05159.1"/>
    <property type="match status" value="1"/>
</dbReference>
<dbReference type="InterPro" id="IPR004523">
    <property type="entry name" value="Asp-tRNA_synthase_2"/>
</dbReference>
<proteinExistence type="inferred from homology"/>
<dbReference type="HAMAP" id="MF_02075">
    <property type="entry name" value="Asp_tRNA_synth_type2"/>
    <property type="match status" value="1"/>
</dbReference>
<dbReference type="Proteomes" id="UP001165060">
    <property type="component" value="Unassembled WGS sequence"/>
</dbReference>
<dbReference type="PRINTS" id="PR01042">
    <property type="entry name" value="TRNASYNTHASP"/>
</dbReference>
<evidence type="ECO:0000259" key="12">
    <source>
        <dbReference type="PROSITE" id="PS50862"/>
    </source>
</evidence>
<evidence type="ECO:0000313" key="14">
    <source>
        <dbReference type="Proteomes" id="UP001165060"/>
    </source>
</evidence>
<name>A0ABQ6MQH8_9STRA</name>
<dbReference type="InterPro" id="IPR002312">
    <property type="entry name" value="Asp/Asn-tRNA-synth_IIb"/>
</dbReference>
<dbReference type="NCBIfam" id="TIGR00458">
    <property type="entry name" value="aspS_nondisc"/>
    <property type="match status" value="1"/>
</dbReference>
<comment type="catalytic activity">
    <reaction evidence="10">
        <text>tRNA(Asp) + L-aspartate + ATP = L-aspartyl-tRNA(Asp) + AMP + diphosphate</text>
        <dbReference type="Rhea" id="RHEA:19649"/>
        <dbReference type="Rhea" id="RHEA-COMP:9660"/>
        <dbReference type="Rhea" id="RHEA-COMP:9678"/>
        <dbReference type="ChEBI" id="CHEBI:29991"/>
        <dbReference type="ChEBI" id="CHEBI:30616"/>
        <dbReference type="ChEBI" id="CHEBI:33019"/>
        <dbReference type="ChEBI" id="CHEBI:78442"/>
        <dbReference type="ChEBI" id="CHEBI:78516"/>
        <dbReference type="ChEBI" id="CHEBI:456215"/>
        <dbReference type="EC" id="6.1.1.12"/>
    </reaction>
</comment>
<dbReference type="PANTHER" id="PTHR43450:SF1">
    <property type="entry name" value="ASPARTATE--TRNA LIGASE, CYTOPLASMIC"/>
    <property type="match status" value="1"/>
</dbReference>
<evidence type="ECO:0000256" key="4">
    <source>
        <dbReference type="ARBA" id="ARBA00022490"/>
    </source>
</evidence>
<dbReference type="SUPFAM" id="SSF55681">
    <property type="entry name" value="Class II aaRS and biotin synthetases"/>
    <property type="match status" value="1"/>
</dbReference>
<comment type="similarity">
    <text evidence="2">Belongs to the class-II aminoacyl-tRNA synthetase family. Type 2 subfamily.</text>
</comment>
<feature type="domain" description="Aminoacyl-transfer RNA synthetases class-II family profile" evidence="12">
    <location>
        <begin position="240"/>
        <end position="540"/>
    </location>
</feature>
<feature type="compositionally biased region" description="Polar residues" evidence="11">
    <location>
        <begin position="1"/>
        <end position="10"/>
    </location>
</feature>
<dbReference type="InterPro" id="IPR012340">
    <property type="entry name" value="NA-bd_OB-fold"/>
</dbReference>
<gene>
    <name evidence="13" type="ORF">TeGR_g3628</name>
</gene>
<evidence type="ECO:0000256" key="7">
    <source>
        <dbReference type="ARBA" id="ARBA00022840"/>
    </source>
</evidence>
<accession>A0ABQ6MQH8</accession>
<dbReference type="CDD" id="cd00776">
    <property type="entry name" value="AsxRS_core"/>
    <property type="match status" value="1"/>
</dbReference>
<keyword evidence="4" id="KW-0963">Cytoplasm</keyword>
<evidence type="ECO:0000256" key="2">
    <source>
        <dbReference type="ARBA" id="ARBA00005312"/>
    </source>
</evidence>
<dbReference type="InterPro" id="IPR006195">
    <property type="entry name" value="aa-tRNA-synth_II"/>
</dbReference>
<dbReference type="Pfam" id="PF00152">
    <property type="entry name" value="tRNA-synt_2"/>
    <property type="match status" value="1"/>
</dbReference>
<evidence type="ECO:0000256" key="10">
    <source>
        <dbReference type="ARBA" id="ARBA00047904"/>
    </source>
</evidence>
<evidence type="ECO:0000256" key="9">
    <source>
        <dbReference type="ARBA" id="ARBA00023146"/>
    </source>
</evidence>
<reference evidence="13 14" key="1">
    <citation type="journal article" date="2023" name="Commun. Biol.">
        <title>Genome analysis of Parmales, the sister group of diatoms, reveals the evolutionary specialization of diatoms from phago-mixotrophs to photoautotrophs.</title>
        <authorList>
            <person name="Ban H."/>
            <person name="Sato S."/>
            <person name="Yoshikawa S."/>
            <person name="Yamada K."/>
            <person name="Nakamura Y."/>
            <person name="Ichinomiya M."/>
            <person name="Sato N."/>
            <person name="Blanc-Mathieu R."/>
            <person name="Endo H."/>
            <person name="Kuwata A."/>
            <person name="Ogata H."/>
        </authorList>
    </citation>
    <scope>NUCLEOTIDE SEQUENCE [LARGE SCALE GENOMIC DNA]</scope>
</reference>
<evidence type="ECO:0000256" key="3">
    <source>
        <dbReference type="ARBA" id="ARBA00012841"/>
    </source>
</evidence>
<comment type="subcellular location">
    <subcellularLocation>
        <location evidence="1">Cytoplasm</location>
    </subcellularLocation>
</comment>
<dbReference type="Gene3D" id="3.30.930.10">
    <property type="entry name" value="Bira Bifunctional Protein, Domain 2"/>
    <property type="match status" value="1"/>
</dbReference>
<evidence type="ECO:0000256" key="5">
    <source>
        <dbReference type="ARBA" id="ARBA00022598"/>
    </source>
</evidence>
<evidence type="ECO:0000256" key="8">
    <source>
        <dbReference type="ARBA" id="ARBA00022917"/>
    </source>
</evidence>
<evidence type="ECO:0000256" key="11">
    <source>
        <dbReference type="SAM" id="MobiDB-lite"/>
    </source>
</evidence>
<evidence type="ECO:0000256" key="1">
    <source>
        <dbReference type="ARBA" id="ARBA00004496"/>
    </source>
</evidence>
<dbReference type="SUPFAM" id="SSF50249">
    <property type="entry name" value="Nucleic acid-binding proteins"/>
    <property type="match status" value="1"/>
</dbReference>
<dbReference type="InterPro" id="IPR045864">
    <property type="entry name" value="aa-tRNA-synth_II/BPL/LPL"/>
</dbReference>
<dbReference type="PANTHER" id="PTHR43450">
    <property type="entry name" value="ASPARTYL-TRNA SYNTHETASE"/>
    <property type="match status" value="1"/>
</dbReference>
<protein>
    <recommendedName>
        <fullName evidence="3">aspartate--tRNA ligase</fullName>
        <ecNumber evidence="3">6.1.1.12</ecNumber>
    </recommendedName>
</protein>
<organism evidence="13 14">
    <name type="scientific">Tetraparma gracilis</name>
    <dbReference type="NCBI Taxonomy" id="2962635"/>
    <lineage>
        <taxon>Eukaryota</taxon>
        <taxon>Sar</taxon>
        <taxon>Stramenopiles</taxon>
        <taxon>Ochrophyta</taxon>
        <taxon>Bolidophyceae</taxon>
        <taxon>Parmales</taxon>
        <taxon>Triparmaceae</taxon>
        <taxon>Tetraparma</taxon>
    </lineage>
</organism>
<comment type="caution">
    <text evidence="13">The sequence shown here is derived from an EMBL/GenBank/DDBJ whole genome shotgun (WGS) entry which is preliminary data.</text>
</comment>
<keyword evidence="8" id="KW-0648">Protein biosynthesis</keyword>
<feature type="compositionally biased region" description="Basic and acidic residues" evidence="11">
    <location>
        <begin position="20"/>
        <end position="29"/>
    </location>
</feature>
<dbReference type="CDD" id="cd04320">
    <property type="entry name" value="AspRS_cyto_N"/>
    <property type="match status" value="1"/>
</dbReference>
<dbReference type="Gene3D" id="2.40.50.140">
    <property type="entry name" value="Nucleic acid-binding proteins"/>
    <property type="match status" value="1"/>
</dbReference>
<keyword evidence="5" id="KW-0436">Ligase</keyword>
<evidence type="ECO:0000256" key="6">
    <source>
        <dbReference type="ARBA" id="ARBA00022741"/>
    </source>
</evidence>